<evidence type="ECO:0000313" key="1">
    <source>
        <dbReference type="EMBL" id="SFJ29767.1"/>
    </source>
</evidence>
<sequence>MSDDDVAMARAVMIEGVTYKQASFAQGATSEGGARRAVKTLMHFAIQDPTVQPPVCLGEGGAGKTERRNVGACRYSDLPKLTFEEFEALATIGRRKANARRRISDRSIAIARVVLLEAATYTEAGLAYDRPPSSAYHAVYGLLKNLHRILRVPATGVCVETTGLRD</sequence>
<evidence type="ECO:0000313" key="2">
    <source>
        <dbReference type="Proteomes" id="UP000199548"/>
    </source>
</evidence>
<dbReference type="AlphaFoldDB" id="A0A1I3Q8Q7"/>
<name>A0A1I3Q8Q7_9BURK</name>
<dbReference type="Proteomes" id="UP000199548">
    <property type="component" value="Unassembled WGS sequence"/>
</dbReference>
<organism evidence="1 2">
    <name type="scientific">Paraburkholderia megapolitana</name>
    <dbReference type="NCBI Taxonomy" id="420953"/>
    <lineage>
        <taxon>Bacteria</taxon>
        <taxon>Pseudomonadati</taxon>
        <taxon>Pseudomonadota</taxon>
        <taxon>Betaproteobacteria</taxon>
        <taxon>Burkholderiales</taxon>
        <taxon>Burkholderiaceae</taxon>
        <taxon>Paraburkholderia</taxon>
    </lineage>
</organism>
<gene>
    <name evidence="1" type="ORF">SAMN05192543_106248</name>
</gene>
<dbReference type="EMBL" id="FOQU01000006">
    <property type="protein sequence ID" value="SFJ29767.1"/>
    <property type="molecule type" value="Genomic_DNA"/>
</dbReference>
<protein>
    <submittedName>
        <fullName evidence="1">Uncharacterized protein</fullName>
    </submittedName>
</protein>
<proteinExistence type="predicted"/>
<reference evidence="1 2" key="1">
    <citation type="submission" date="2016-10" db="EMBL/GenBank/DDBJ databases">
        <authorList>
            <person name="de Groot N.N."/>
        </authorList>
    </citation>
    <scope>NUCLEOTIDE SEQUENCE [LARGE SCALE GENOMIC DNA]</scope>
    <source>
        <strain evidence="1 2">LMG 23650</strain>
    </source>
</reference>
<keyword evidence="2" id="KW-1185">Reference proteome</keyword>
<accession>A0A1I3Q8Q7</accession>